<dbReference type="EMBL" id="AP019779">
    <property type="protein sequence ID" value="BBL61022.1"/>
    <property type="molecule type" value="Genomic_DNA"/>
</dbReference>
<gene>
    <name evidence="1" type="ORF">MarbSA_00620</name>
</gene>
<proteinExistence type="predicted"/>
<protein>
    <submittedName>
        <fullName evidence="1">Uncharacterized protein</fullName>
    </submittedName>
</protein>
<evidence type="ECO:0000313" key="2">
    <source>
        <dbReference type="Proteomes" id="UP000825015"/>
    </source>
</evidence>
<name>A0ACA8R1E1_METAZ</name>
<accession>A0ACA8R1E1</accession>
<dbReference type="Proteomes" id="UP000825015">
    <property type="component" value="Chromosome"/>
</dbReference>
<keyword evidence="2" id="KW-1185">Reference proteome</keyword>
<organism evidence="1 2">
    <name type="scientific">Methanobrevibacter arboriphilus</name>
    <dbReference type="NCBI Taxonomy" id="39441"/>
    <lineage>
        <taxon>Archaea</taxon>
        <taxon>Methanobacteriati</taxon>
        <taxon>Methanobacteriota</taxon>
        <taxon>Methanomada group</taxon>
        <taxon>Methanobacteria</taxon>
        <taxon>Methanobacteriales</taxon>
        <taxon>Methanobacteriaceae</taxon>
        <taxon>Methanobrevibacter</taxon>
    </lineage>
</organism>
<reference evidence="1" key="1">
    <citation type="submission" date="2019-06" db="EMBL/GenBank/DDBJ databases">
        <title>Complete genome sequence of Methanobrevibacter arboriphilus strain SA.</title>
        <authorList>
            <person name="Asakawa S."/>
        </authorList>
    </citation>
    <scope>NUCLEOTIDE SEQUENCE</scope>
    <source>
        <strain evidence="1">SA</strain>
    </source>
</reference>
<sequence length="84" mass="10206">MYDFLHTYEKIEKKFLNDISHYIAIDDDNLNVYSDSIYDLIVHCGVQIEKISKELCFQYEEREINSFNDRFEIIDNKFKISKKK</sequence>
<evidence type="ECO:0000313" key="1">
    <source>
        <dbReference type="EMBL" id="BBL61022.1"/>
    </source>
</evidence>